<dbReference type="SUPFAM" id="SSF53686">
    <property type="entry name" value="Tryptophan synthase beta subunit-like PLP-dependent enzymes"/>
    <property type="match status" value="1"/>
</dbReference>
<dbReference type="InterPro" id="IPR004450">
    <property type="entry name" value="Thr_synthase-like"/>
</dbReference>
<comment type="cofactor">
    <cofactor evidence="1 6">
        <name>pyridoxal 5'-phosphate</name>
        <dbReference type="ChEBI" id="CHEBI:597326"/>
    </cofactor>
</comment>
<dbReference type="Gene3D" id="3.90.1380.10">
    <property type="entry name" value="Threonine synthase, N-terminal domain"/>
    <property type="match status" value="1"/>
</dbReference>
<evidence type="ECO:0000256" key="3">
    <source>
        <dbReference type="ARBA" id="ARBA00022605"/>
    </source>
</evidence>
<comment type="similarity">
    <text evidence="2">Belongs to the threonine synthase family.</text>
</comment>
<dbReference type="PANTHER" id="PTHR43515">
    <property type="entry name" value="THREONINE SYNTHASE-LIKE 1"/>
    <property type="match status" value="1"/>
</dbReference>
<dbReference type="AlphaFoldDB" id="A0A6S7LQ06"/>
<name>A0A6S7LQ06_PARCT</name>
<dbReference type="Gene3D" id="3.40.50.1100">
    <property type="match status" value="1"/>
</dbReference>
<dbReference type="GO" id="GO:0005737">
    <property type="term" value="C:cytoplasm"/>
    <property type="evidence" value="ECO:0007669"/>
    <property type="project" value="TreeGrafter"/>
</dbReference>
<keyword evidence="4 6" id="KW-0663">Pyridoxal phosphate</keyword>
<dbReference type="NCBIfam" id="TIGR00260">
    <property type="entry name" value="thrC"/>
    <property type="match status" value="1"/>
</dbReference>
<dbReference type="InterPro" id="IPR000634">
    <property type="entry name" value="Ser/Thr_deHydtase_PyrdxlP-BS"/>
</dbReference>
<dbReference type="PANTHER" id="PTHR43515:SF1">
    <property type="entry name" value="THREONINE SYNTHASE-LIKE 1"/>
    <property type="match status" value="1"/>
</dbReference>
<feature type="modified residue" description="N6-(pyridoxal phosphate)lysine" evidence="6">
    <location>
        <position position="287"/>
    </location>
</feature>
<dbReference type="SUPFAM" id="SSF52540">
    <property type="entry name" value="P-loop containing nucleoside triphosphate hydrolases"/>
    <property type="match status" value="1"/>
</dbReference>
<dbReference type="GO" id="GO:0030170">
    <property type="term" value="F:pyridoxal phosphate binding"/>
    <property type="evidence" value="ECO:0007669"/>
    <property type="project" value="InterPro"/>
</dbReference>
<evidence type="ECO:0000313" key="7">
    <source>
        <dbReference type="EMBL" id="CAB4040312.1"/>
    </source>
</evidence>
<keyword evidence="8" id="KW-1185">Reference proteome</keyword>
<keyword evidence="3" id="KW-0028">Amino-acid biosynthesis</keyword>
<evidence type="ECO:0000256" key="4">
    <source>
        <dbReference type="ARBA" id="ARBA00022898"/>
    </source>
</evidence>
<dbReference type="EMBL" id="CACRXK020026621">
    <property type="protein sequence ID" value="CAB4040312.1"/>
    <property type="molecule type" value="Genomic_DNA"/>
</dbReference>
<dbReference type="GO" id="GO:0008652">
    <property type="term" value="P:amino acid biosynthetic process"/>
    <property type="evidence" value="ECO:0007669"/>
    <property type="project" value="UniProtKB-KW"/>
</dbReference>
<sequence>MGCPGAGKSTVGVIVAEMLGMKYVDFDLDVLENVWGMKVADKLISLGSNQFLEAEAEEFVKFTTANSIISLSGSNPMHPKFKPHAQSLGKVFFLDVPNEDILKYLNKKTIDAANCVVGKHEGMSWAEIIDYRQQFYVQNYDIRILCEKSEAPKSVAEKVVRRWNSLEKNKYYLSTRSLESSKVEMKSFLDVVIQGLASDGGLYVPQGERPYFTLGQWQRLISLPYQERAARILETWIDSAELHPSRVHHMITKAYSTFQDKDIAPIKKLNKGVYIQELFHGPTASFKDLALQLMPQIFDEAAAKRQQGQVLANETKYLVLVATSGDTGSAVLHGFQNCENVAVMVLYPDQGISPIQRQQMTSTDARNVKVLGVQADFDFCQTTVKQIFVDETFGSHIWEKYGYKFSAANSINWGRLLPQVVHHASGYLDLVKQGEITLGEPIDVCLPTGNFGNILAAFYAKVNYDRIFVWHNWRSFTALSGEKEHALGT</sequence>
<evidence type="ECO:0000256" key="1">
    <source>
        <dbReference type="ARBA" id="ARBA00001933"/>
    </source>
</evidence>
<reference evidence="7" key="1">
    <citation type="submission" date="2020-04" db="EMBL/GenBank/DDBJ databases">
        <authorList>
            <person name="Alioto T."/>
            <person name="Alioto T."/>
            <person name="Gomez Garrido J."/>
        </authorList>
    </citation>
    <scope>NUCLEOTIDE SEQUENCE</scope>
    <source>
        <strain evidence="7">A484AB</strain>
    </source>
</reference>
<dbReference type="InterPro" id="IPR036052">
    <property type="entry name" value="TrpB-like_PALP_sf"/>
</dbReference>
<dbReference type="InterPro" id="IPR037158">
    <property type="entry name" value="Thr_synth_N_sf"/>
</dbReference>
<evidence type="ECO:0000256" key="5">
    <source>
        <dbReference type="ARBA" id="ARBA00029440"/>
    </source>
</evidence>
<comment type="pathway">
    <text evidence="5">Amino-acid biosynthesis.</text>
</comment>
<dbReference type="InterPro" id="IPR031322">
    <property type="entry name" value="Shikimate/glucono_kinase"/>
</dbReference>
<accession>A0A6S7LQ06</accession>
<dbReference type="PROSITE" id="PS00165">
    <property type="entry name" value="DEHYDRATASE_SER_THR"/>
    <property type="match status" value="1"/>
</dbReference>
<organism evidence="7 8">
    <name type="scientific">Paramuricea clavata</name>
    <name type="common">Red gorgonian</name>
    <name type="synonym">Violescent sea-whip</name>
    <dbReference type="NCBI Taxonomy" id="317549"/>
    <lineage>
        <taxon>Eukaryota</taxon>
        <taxon>Metazoa</taxon>
        <taxon>Cnidaria</taxon>
        <taxon>Anthozoa</taxon>
        <taxon>Octocorallia</taxon>
        <taxon>Malacalcyonacea</taxon>
        <taxon>Plexauridae</taxon>
        <taxon>Paramuricea</taxon>
    </lineage>
</organism>
<dbReference type="OrthoDB" id="5203861at2759"/>
<evidence type="ECO:0000313" key="8">
    <source>
        <dbReference type="Proteomes" id="UP001152795"/>
    </source>
</evidence>
<proteinExistence type="inferred from homology"/>
<dbReference type="Pfam" id="PF01202">
    <property type="entry name" value="SKI"/>
    <property type="match status" value="1"/>
</dbReference>
<evidence type="ECO:0000256" key="6">
    <source>
        <dbReference type="PIRSR" id="PIRSR604450-51"/>
    </source>
</evidence>
<gene>
    <name evidence="7" type="ORF">PACLA_8A060948</name>
</gene>
<dbReference type="InterPro" id="IPR027417">
    <property type="entry name" value="P-loop_NTPase"/>
</dbReference>
<evidence type="ECO:0000256" key="2">
    <source>
        <dbReference type="ARBA" id="ARBA00005517"/>
    </source>
</evidence>
<dbReference type="InterPro" id="IPR029144">
    <property type="entry name" value="Thr_synth_N"/>
</dbReference>
<dbReference type="Proteomes" id="UP001152795">
    <property type="component" value="Unassembled WGS sequence"/>
</dbReference>
<comment type="caution">
    <text evidence="7">The sequence shown here is derived from an EMBL/GenBank/DDBJ whole genome shotgun (WGS) entry which is preliminary data.</text>
</comment>
<dbReference type="Pfam" id="PF14821">
    <property type="entry name" value="Thr_synth_N"/>
    <property type="match status" value="1"/>
</dbReference>
<protein>
    <submittedName>
        <fullName evidence="7">Threonine synthase-like 1</fullName>
    </submittedName>
</protein>
<dbReference type="Gene3D" id="3.40.50.300">
    <property type="entry name" value="P-loop containing nucleotide triphosphate hydrolases"/>
    <property type="match status" value="1"/>
</dbReference>